<protein>
    <submittedName>
        <fullName evidence="1">MBL fold metallo-hydrolase</fullName>
    </submittedName>
</protein>
<gene>
    <name evidence="1" type="ORF">HH195_04325</name>
</gene>
<accession>A0ACD1BGS7</accession>
<evidence type="ECO:0000313" key="2">
    <source>
        <dbReference type="Proteomes" id="UP000594603"/>
    </source>
</evidence>
<evidence type="ECO:0000313" key="1">
    <source>
        <dbReference type="EMBL" id="QPJ86513.1"/>
    </source>
</evidence>
<organism evidence="1 2">
    <name type="scientific">Candidatus Sarcina troglodytae</name>
    <dbReference type="NCBI Taxonomy" id="2726954"/>
    <lineage>
        <taxon>Bacteria</taxon>
        <taxon>Bacillati</taxon>
        <taxon>Bacillota</taxon>
        <taxon>Clostridia</taxon>
        <taxon>Eubacteriales</taxon>
        <taxon>Clostridiaceae</taxon>
        <taxon>Sarcina</taxon>
    </lineage>
</organism>
<sequence length="212" mass="24282">MMKIYNDLYQFTQNLSFMNFTIHQYLLLTEDPVLICTGTYQQAELILPEIKKILGDKRLKYILIPHIESDECGGLVVFVKEFPDAIIVCSQIGARELPGFGYKCRVISKEHGDIIKGNNFSIKCIDYPSEVHLQNGLVFYEEKRNIFFSSDLMLSFGDAAGKVIDSLWKTEINNIGLQNIPNKEKLDAFKKRLNDINPKFIATMHGFCINCE</sequence>
<dbReference type="Proteomes" id="UP000594603">
    <property type="component" value="Chromosome"/>
</dbReference>
<dbReference type="EMBL" id="CP051754">
    <property type="protein sequence ID" value="QPJ86513.1"/>
    <property type="molecule type" value="Genomic_DNA"/>
</dbReference>
<keyword evidence="2" id="KW-1185">Reference proteome</keyword>
<reference evidence="1" key="1">
    <citation type="submission" date="2020-04" db="EMBL/GenBank/DDBJ databases">
        <title>A novel bacterium ('Candidatus Sarcina troglodytae' sp. nov.) linked to a protracted, uniformly lethal epizootic among sanctuary western chimpanzees (Pan troglodytes verus) in Sierra Leone.</title>
        <authorList>
            <person name="Owens L.A."/>
            <person name="Colitti B."/>
            <person name="Hirji I."/>
            <person name="Pizaro A."/>
            <person name="Jaffe J.E."/>
            <person name="Moittie S."/>
            <person name="Bishop-Lilly K.A."/>
            <person name="Estrella L.A."/>
            <person name="Voegtly L.J."/>
            <person name="Kuhn J.H."/>
            <person name="Suen G."/>
            <person name="Deblois C.L."/>
            <person name="Dunn C."/>
            <person name="Juan-Salles C."/>
            <person name="Goldberg T.L."/>
        </authorList>
    </citation>
    <scope>NUCLEOTIDE SEQUENCE</scope>
    <source>
        <strain evidence="1">JB2</strain>
    </source>
</reference>
<proteinExistence type="predicted"/>
<name>A0ACD1BGS7_9CLOT</name>